<evidence type="ECO:0000259" key="4">
    <source>
        <dbReference type="SMART" id="SM00796"/>
    </source>
</evidence>
<evidence type="ECO:0000256" key="1">
    <source>
        <dbReference type="ARBA" id="ARBA00022741"/>
    </source>
</evidence>
<evidence type="ECO:0000313" key="6">
    <source>
        <dbReference type="Proteomes" id="UP000215509"/>
    </source>
</evidence>
<accession>A0A229UP45</accession>
<dbReference type="InterPro" id="IPR003833">
    <property type="entry name" value="CT_C_D"/>
</dbReference>
<keyword evidence="3" id="KW-0067">ATP-binding</keyword>
<proteinExistence type="predicted"/>
<dbReference type="GO" id="GO:0016787">
    <property type="term" value="F:hydrolase activity"/>
    <property type="evidence" value="ECO:0007669"/>
    <property type="project" value="UniProtKB-KW"/>
</dbReference>
<dbReference type="OrthoDB" id="9778567at2"/>
<dbReference type="NCBIfam" id="TIGR00370">
    <property type="entry name" value="5-oxoprolinase subunit PxpB"/>
    <property type="match status" value="1"/>
</dbReference>
<dbReference type="Gene3D" id="2.40.100.10">
    <property type="entry name" value="Cyclophilin-like"/>
    <property type="match status" value="1"/>
</dbReference>
<reference evidence="5 6" key="1">
    <citation type="submission" date="2017-07" db="EMBL/GenBank/DDBJ databases">
        <title>Genome sequencing and assembly of Paenibacillus rigui.</title>
        <authorList>
            <person name="Mayilraj S."/>
        </authorList>
    </citation>
    <scope>NUCLEOTIDE SEQUENCE [LARGE SCALE GENOMIC DNA]</scope>
    <source>
        <strain evidence="5 6">JCM 16352</strain>
    </source>
</reference>
<dbReference type="Proteomes" id="UP000215509">
    <property type="component" value="Unassembled WGS sequence"/>
</dbReference>
<keyword evidence="2" id="KW-0378">Hydrolase</keyword>
<dbReference type="SMART" id="SM00796">
    <property type="entry name" value="AHS1"/>
    <property type="match status" value="1"/>
</dbReference>
<keyword evidence="1" id="KW-0547">Nucleotide-binding</keyword>
<dbReference type="PANTHER" id="PTHR34698:SF2">
    <property type="entry name" value="5-OXOPROLINASE SUBUNIT B"/>
    <property type="match status" value="1"/>
</dbReference>
<protein>
    <recommendedName>
        <fullName evidence="4">Carboxyltransferase domain-containing protein</fullName>
    </recommendedName>
</protein>
<evidence type="ECO:0000256" key="2">
    <source>
        <dbReference type="ARBA" id="ARBA00022801"/>
    </source>
</evidence>
<dbReference type="RefSeq" id="WP_094016073.1">
    <property type="nucleotide sequence ID" value="NZ_NMQW01000023.1"/>
</dbReference>
<evidence type="ECO:0000256" key="3">
    <source>
        <dbReference type="ARBA" id="ARBA00022840"/>
    </source>
</evidence>
<dbReference type="SUPFAM" id="SSF160467">
    <property type="entry name" value="PH0987 N-terminal domain-like"/>
    <property type="match status" value="1"/>
</dbReference>
<dbReference type="InterPro" id="IPR010016">
    <property type="entry name" value="PxpB"/>
</dbReference>
<feature type="domain" description="Carboxyltransferase" evidence="4">
    <location>
        <begin position="5"/>
        <end position="243"/>
    </location>
</feature>
<dbReference type="PANTHER" id="PTHR34698">
    <property type="entry name" value="5-OXOPROLINASE SUBUNIT B"/>
    <property type="match status" value="1"/>
</dbReference>
<dbReference type="InterPro" id="IPR029000">
    <property type="entry name" value="Cyclophilin-like_dom_sf"/>
</dbReference>
<keyword evidence="6" id="KW-1185">Reference proteome</keyword>
<dbReference type="Gene3D" id="3.30.1360.40">
    <property type="match status" value="1"/>
</dbReference>
<comment type="caution">
    <text evidence="5">The sequence shown here is derived from an EMBL/GenBank/DDBJ whole genome shotgun (WGS) entry which is preliminary data.</text>
</comment>
<dbReference type="Pfam" id="PF02682">
    <property type="entry name" value="CT_C_D"/>
    <property type="match status" value="1"/>
</dbReference>
<dbReference type="SUPFAM" id="SSF50891">
    <property type="entry name" value="Cyclophilin-like"/>
    <property type="match status" value="1"/>
</dbReference>
<organism evidence="5 6">
    <name type="scientific">Paenibacillus rigui</name>
    <dbReference type="NCBI Taxonomy" id="554312"/>
    <lineage>
        <taxon>Bacteria</taxon>
        <taxon>Bacillati</taxon>
        <taxon>Bacillota</taxon>
        <taxon>Bacilli</taxon>
        <taxon>Bacillales</taxon>
        <taxon>Paenibacillaceae</taxon>
        <taxon>Paenibacillus</taxon>
    </lineage>
</organism>
<evidence type="ECO:0000313" key="5">
    <source>
        <dbReference type="EMBL" id="OXM85307.1"/>
    </source>
</evidence>
<name>A0A229UP45_9BACL</name>
<dbReference type="AlphaFoldDB" id="A0A229UP45"/>
<dbReference type="EMBL" id="NMQW01000023">
    <property type="protein sequence ID" value="OXM85307.1"/>
    <property type="molecule type" value="Genomic_DNA"/>
</dbReference>
<sequence length="281" mass="31230">MEARYELYPLGERAVVIRWEGGITEAMQQRVTEAQRLLESGTLSAVQELVRAYRTITVFYDPLRLYREERQRMSLTGRVGAIAPSDSDQTGEPRSPYRIVCEWIRTRLREMEEPGAGSGKRGEGHERRLTVPVCFGGEHGPDLALIAEQAGMTSGQAIELYCSVEYIVHMIGFVPGFPYMGGLPQPLAAPRRSEPRLKVPAGSVGIAGVQTGIYPQAIPGGWQLIGRTPVRLFDAYQEPPALFRSGDRVLFQPIGAADFERLHREAEHGGKALLPSEEDRR</sequence>
<gene>
    <name evidence="5" type="ORF">CF651_17115</name>
</gene>
<dbReference type="GO" id="GO:0005524">
    <property type="term" value="F:ATP binding"/>
    <property type="evidence" value="ECO:0007669"/>
    <property type="project" value="UniProtKB-KW"/>
</dbReference>